<dbReference type="AlphaFoldDB" id="A0AA42AZG9"/>
<dbReference type="PANTHER" id="PTHR36344:SF1">
    <property type="entry name" value="RX N-TERMINAL DOMAIN-CONTAINING PROTEIN"/>
    <property type="match status" value="1"/>
</dbReference>
<name>A0AA42AZG9_PAPNU</name>
<comment type="caution">
    <text evidence="2">The sequence shown here is derived from an EMBL/GenBank/DDBJ whole genome shotgun (WGS) entry which is preliminary data.</text>
</comment>
<dbReference type="Proteomes" id="UP001177140">
    <property type="component" value="Unassembled WGS sequence"/>
</dbReference>
<evidence type="ECO:0000313" key="3">
    <source>
        <dbReference type="Proteomes" id="UP001177140"/>
    </source>
</evidence>
<dbReference type="EMBL" id="JAJJMA010261904">
    <property type="protein sequence ID" value="MCL7044776.1"/>
    <property type="molecule type" value="Genomic_DNA"/>
</dbReference>
<proteinExistence type="predicted"/>
<reference evidence="2" key="1">
    <citation type="submission" date="2022-03" db="EMBL/GenBank/DDBJ databases">
        <title>A functionally conserved STORR gene fusion in Papaver species that diverged 16.8 million years ago.</title>
        <authorList>
            <person name="Catania T."/>
        </authorList>
    </citation>
    <scope>NUCLEOTIDE SEQUENCE</scope>
    <source>
        <strain evidence="2">S-191538</strain>
    </source>
</reference>
<gene>
    <name evidence="2" type="ORF">MKW94_000616</name>
</gene>
<organism evidence="2 3">
    <name type="scientific">Papaver nudicaule</name>
    <name type="common">Iceland poppy</name>
    <dbReference type="NCBI Taxonomy" id="74823"/>
    <lineage>
        <taxon>Eukaryota</taxon>
        <taxon>Viridiplantae</taxon>
        <taxon>Streptophyta</taxon>
        <taxon>Embryophyta</taxon>
        <taxon>Tracheophyta</taxon>
        <taxon>Spermatophyta</taxon>
        <taxon>Magnoliopsida</taxon>
        <taxon>Ranunculales</taxon>
        <taxon>Papaveraceae</taxon>
        <taxon>Papaveroideae</taxon>
        <taxon>Papaver</taxon>
    </lineage>
</organism>
<accession>A0AA42AZG9</accession>
<keyword evidence="1" id="KW-0175">Coiled coil</keyword>
<protein>
    <submittedName>
        <fullName evidence="2">Uncharacterized protein</fullName>
    </submittedName>
</protein>
<dbReference type="PANTHER" id="PTHR36344">
    <property type="entry name" value="RX N-TERMINAL DOMAIN-CONTAINING PROTEIN"/>
    <property type="match status" value="1"/>
</dbReference>
<sequence>MLGLFWEHPPALDPEAVGRAMQWIRDRIRDLEDKKRALLQEREALRVDLAFRNRGGDNNGGN</sequence>
<evidence type="ECO:0000313" key="2">
    <source>
        <dbReference type="EMBL" id="MCL7044776.1"/>
    </source>
</evidence>
<feature type="coiled-coil region" evidence="1">
    <location>
        <begin position="21"/>
        <end position="48"/>
    </location>
</feature>
<evidence type="ECO:0000256" key="1">
    <source>
        <dbReference type="SAM" id="Coils"/>
    </source>
</evidence>
<keyword evidence="3" id="KW-1185">Reference proteome</keyword>